<gene>
    <name evidence="1" type="ORF">ABIC20_007387</name>
</gene>
<dbReference type="RefSeq" id="WP_209651117.1">
    <property type="nucleotide sequence ID" value="NZ_JBEPNV010000005.1"/>
</dbReference>
<evidence type="ECO:0000313" key="1">
    <source>
        <dbReference type="EMBL" id="MET3870002.1"/>
    </source>
</evidence>
<protein>
    <submittedName>
        <fullName evidence="1">Uncharacterized protein</fullName>
    </submittedName>
</protein>
<dbReference type="EMBL" id="JBEPNW010000008">
    <property type="protein sequence ID" value="MET3870002.1"/>
    <property type="molecule type" value="Genomic_DNA"/>
</dbReference>
<dbReference type="Proteomes" id="UP001549119">
    <property type="component" value="Unassembled WGS sequence"/>
</dbReference>
<proteinExistence type="predicted"/>
<reference evidence="1 2" key="1">
    <citation type="submission" date="2024-06" db="EMBL/GenBank/DDBJ databases">
        <title>Genomics of switchgrass bacterial isolates.</title>
        <authorList>
            <person name="Shade A."/>
        </authorList>
    </citation>
    <scope>NUCLEOTIDE SEQUENCE [LARGE SCALE GENOMIC DNA]</scope>
    <source>
        <strain evidence="1 2">PvP084</strain>
    </source>
</reference>
<name>A0ABV2NU03_9HYPH</name>
<comment type="caution">
    <text evidence="1">The sequence shown here is derived from an EMBL/GenBank/DDBJ whole genome shotgun (WGS) entry which is preliminary data.</text>
</comment>
<organism evidence="1 2">
    <name type="scientific">Methylobacterium radiotolerans</name>
    <dbReference type="NCBI Taxonomy" id="31998"/>
    <lineage>
        <taxon>Bacteria</taxon>
        <taxon>Pseudomonadati</taxon>
        <taxon>Pseudomonadota</taxon>
        <taxon>Alphaproteobacteria</taxon>
        <taxon>Hyphomicrobiales</taxon>
        <taxon>Methylobacteriaceae</taxon>
        <taxon>Methylobacterium</taxon>
    </lineage>
</organism>
<accession>A0ABV2NU03</accession>
<keyword evidence="2" id="KW-1185">Reference proteome</keyword>
<sequence>MHTEKTILALIAGSDAAVKRAIKALAPAGFDGPDAEFLADIHRKLPLYDDRMTQRQYRRARKALAGYAEKLLAIANARMAEIDQTIEEPAPAVEPALERVPEDGYAWGSW</sequence>
<evidence type="ECO:0000313" key="2">
    <source>
        <dbReference type="Proteomes" id="UP001549119"/>
    </source>
</evidence>